<keyword evidence="1" id="KW-0175">Coiled coil</keyword>
<feature type="signal peptide" evidence="3">
    <location>
        <begin position="1"/>
        <end position="18"/>
    </location>
</feature>
<feature type="region of interest" description="Disordered" evidence="2">
    <location>
        <begin position="174"/>
        <end position="264"/>
    </location>
</feature>
<reference evidence="4" key="1">
    <citation type="submission" date="2021-01" db="EMBL/GenBank/DDBJ databases">
        <authorList>
            <person name="Corre E."/>
            <person name="Pelletier E."/>
            <person name="Niang G."/>
            <person name="Scheremetjew M."/>
            <person name="Finn R."/>
            <person name="Kale V."/>
            <person name="Holt S."/>
            <person name="Cochrane G."/>
            <person name="Meng A."/>
            <person name="Brown T."/>
            <person name="Cohen L."/>
        </authorList>
    </citation>
    <scope>NUCLEOTIDE SEQUENCE</scope>
</reference>
<evidence type="ECO:0000313" key="4">
    <source>
        <dbReference type="EMBL" id="CAD8837946.1"/>
    </source>
</evidence>
<keyword evidence="3" id="KW-0732">Signal</keyword>
<feature type="chain" id="PRO_5030856584" evidence="3">
    <location>
        <begin position="19"/>
        <end position="483"/>
    </location>
</feature>
<proteinExistence type="predicted"/>
<accession>A0A7S1F1E4</accession>
<name>A0A7S1F1E4_NOCSC</name>
<gene>
    <name evidence="4" type="ORF">NSCI0253_LOCUS12294</name>
</gene>
<evidence type="ECO:0000256" key="3">
    <source>
        <dbReference type="SAM" id="SignalP"/>
    </source>
</evidence>
<feature type="compositionally biased region" description="Basic and acidic residues" evidence="2">
    <location>
        <begin position="174"/>
        <end position="192"/>
    </location>
</feature>
<feature type="compositionally biased region" description="Polar residues" evidence="2">
    <location>
        <begin position="231"/>
        <end position="246"/>
    </location>
</feature>
<evidence type="ECO:0000256" key="2">
    <source>
        <dbReference type="SAM" id="MobiDB-lite"/>
    </source>
</evidence>
<protein>
    <submittedName>
        <fullName evidence="4">Uncharacterized protein</fullName>
    </submittedName>
</protein>
<organism evidence="4">
    <name type="scientific">Noctiluca scintillans</name>
    <name type="common">Sea sparkle</name>
    <name type="synonym">Red tide dinoflagellate</name>
    <dbReference type="NCBI Taxonomy" id="2966"/>
    <lineage>
        <taxon>Eukaryota</taxon>
        <taxon>Sar</taxon>
        <taxon>Alveolata</taxon>
        <taxon>Dinophyceae</taxon>
        <taxon>Noctilucales</taxon>
        <taxon>Noctilucaceae</taxon>
        <taxon>Noctiluca</taxon>
    </lineage>
</organism>
<feature type="region of interest" description="Disordered" evidence="2">
    <location>
        <begin position="316"/>
        <end position="342"/>
    </location>
</feature>
<feature type="region of interest" description="Disordered" evidence="2">
    <location>
        <begin position="423"/>
        <end position="483"/>
    </location>
</feature>
<dbReference type="EMBL" id="HBFQ01017631">
    <property type="protein sequence ID" value="CAD8837946.1"/>
    <property type="molecule type" value="Transcribed_RNA"/>
</dbReference>
<feature type="compositionally biased region" description="Polar residues" evidence="2">
    <location>
        <begin position="317"/>
        <end position="327"/>
    </location>
</feature>
<sequence>MKLMLGGVLLALLRPVLCDPLKIKRHSNTTDDADIVSVARSKSRLLALSKALHEERRKQKRIQRALQEKRGKTKSLHVEEMEERGQFQHLESELSELKQKGSMKNTQFEDQVSNLTRSAKLWQEKNTGQQWREAAAVFQGNEAERKEAALKLKEQVIQKKLAALRRLILNADHDASKTDSDKHSDVELSKDDDTAEEVAFSGAKHTPPNRTAPSQRIVSPEEKETKLATKPTVNVKTDPETTSAQQSREELGSGVGDHQPRVVNSDDGLDFIGEDELLAGIAGEAPANATVPTQKVSSHMRKREFLVEKRIAAHVSAQPTSSISTLAPSKHQSEHKPGSTHEQNVVAMHHKTTGAKSVVSEAVTKRTKPVIEAKETSHRDVVAAPKSKANTKVVLAQGRDDSDARKTPLQVVGEFQDLDAQLEQESKQAEDLSDAQHLMQGLGVKDSALQSPVHEKQRANETLLDTTSEDDAELMLGSSPLLA</sequence>
<feature type="coiled-coil region" evidence="1">
    <location>
        <begin position="48"/>
        <end position="100"/>
    </location>
</feature>
<feature type="compositionally biased region" description="Polar residues" evidence="2">
    <location>
        <begin position="208"/>
        <end position="217"/>
    </location>
</feature>
<evidence type="ECO:0000256" key="1">
    <source>
        <dbReference type="SAM" id="Coils"/>
    </source>
</evidence>
<dbReference type="AlphaFoldDB" id="A0A7S1F1E4"/>